<dbReference type="Proteomes" id="UP001169069">
    <property type="component" value="Unassembled WGS sequence"/>
</dbReference>
<dbReference type="Gene3D" id="3.90.1200.10">
    <property type="match status" value="1"/>
</dbReference>
<reference evidence="3" key="1">
    <citation type="submission" date="2023-01" db="EMBL/GenBank/DDBJ databases">
        <title>Sulfurovum sp. zt1-1 genome assembly.</title>
        <authorList>
            <person name="Wang J."/>
        </authorList>
    </citation>
    <scope>NUCLEOTIDE SEQUENCE</scope>
    <source>
        <strain evidence="3">Zt1-1</strain>
    </source>
</reference>
<dbReference type="GO" id="GO:0016301">
    <property type="term" value="F:kinase activity"/>
    <property type="evidence" value="ECO:0007669"/>
    <property type="project" value="UniProtKB-KW"/>
</dbReference>
<keyword evidence="2 3" id="KW-0418">Kinase</keyword>
<comment type="similarity">
    <text evidence="1 2">Belongs to the fructosamine kinase family.</text>
</comment>
<gene>
    <name evidence="3" type="ORF">PGH07_07205</name>
</gene>
<dbReference type="InterPro" id="IPR011009">
    <property type="entry name" value="Kinase-like_dom_sf"/>
</dbReference>
<comment type="caution">
    <text evidence="3">The sequence shown here is derived from an EMBL/GenBank/DDBJ whole genome shotgun (WGS) entry which is preliminary data.</text>
</comment>
<dbReference type="RefSeq" id="WP_289413692.1">
    <property type="nucleotide sequence ID" value="NZ_JAQIBD010000002.1"/>
</dbReference>
<dbReference type="Pfam" id="PF03881">
    <property type="entry name" value="Fructosamin_kin"/>
    <property type="match status" value="1"/>
</dbReference>
<name>A0ABT7QYP4_9BACT</name>
<sequence>MTLHRLSEVLNSELSDLSYLGNGQIGDIYLAQLEDRPVVIKTTADDRDDLLIEAQMLQDLSKNGLRVPEVIASTKAALVLEYIKPYGNTGYDKESEAAKAIASLHQVSNESRMYGYYYNTSIASFPQNNEQTQYNWGLFLSQMRILPMAKLCYDRGVLEKSLLDRLETLCNGLYRRIDMSLITPSLLHGDIWSGNIIYEKSGVCFIDPAIYFGDKEMELAFIMLFHTFGERFFDEYTKLHPLSEDFYETKVALYQIYPLLVHVALYGGGYVSELKQRLEILKV</sequence>
<dbReference type="SUPFAM" id="SSF56112">
    <property type="entry name" value="Protein kinase-like (PK-like)"/>
    <property type="match status" value="1"/>
</dbReference>
<dbReference type="PANTHER" id="PTHR12149">
    <property type="entry name" value="FRUCTOSAMINE 3 KINASE-RELATED PROTEIN"/>
    <property type="match status" value="1"/>
</dbReference>
<evidence type="ECO:0000313" key="3">
    <source>
        <dbReference type="EMBL" id="MDM5271962.1"/>
    </source>
</evidence>
<dbReference type="PANTHER" id="PTHR12149:SF8">
    <property type="entry name" value="PROTEIN-RIBULOSAMINE 3-KINASE"/>
    <property type="match status" value="1"/>
</dbReference>
<accession>A0ABT7QYP4</accession>
<evidence type="ECO:0000256" key="1">
    <source>
        <dbReference type="ARBA" id="ARBA00009460"/>
    </source>
</evidence>
<evidence type="ECO:0000256" key="2">
    <source>
        <dbReference type="PIRNR" id="PIRNR006221"/>
    </source>
</evidence>
<protein>
    <submittedName>
        <fullName evidence="3">Fructosamine kinase family protein</fullName>
    </submittedName>
</protein>
<organism evidence="3 4">
    <name type="scientific">Sulfurovum zhangzhouensis</name>
    <dbReference type="NCBI Taxonomy" id="3019067"/>
    <lineage>
        <taxon>Bacteria</taxon>
        <taxon>Pseudomonadati</taxon>
        <taxon>Campylobacterota</taxon>
        <taxon>Epsilonproteobacteria</taxon>
        <taxon>Campylobacterales</taxon>
        <taxon>Sulfurovaceae</taxon>
        <taxon>Sulfurovum</taxon>
    </lineage>
</organism>
<evidence type="ECO:0000313" key="4">
    <source>
        <dbReference type="Proteomes" id="UP001169069"/>
    </source>
</evidence>
<dbReference type="PIRSF" id="PIRSF006221">
    <property type="entry name" value="Ketosamine-3-kinase"/>
    <property type="match status" value="1"/>
</dbReference>
<proteinExistence type="inferred from homology"/>
<dbReference type="InterPro" id="IPR016477">
    <property type="entry name" value="Fructo-/Ketosamine-3-kinase"/>
</dbReference>
<dbReference type="EMBL" id="JAQIBD010000002">
    <property type="protein sequence ID" value="MDM5271962.1"/>
    <property type="molecule type" value="Genomic_DNA"/>
</dbReference>
<keyword evidence="4" id="KW-1185">Reference proteome</keyword>
<keyword evidence="2" id="KW-0808">Transferase</keyword>
<dbReference type="Gene3D" id="3.30.200.20">
    <property type="entry name" value="Phosphorylase Kinase, domain 1"/>
    <property type="match status" value="1"/>
</dbReference>